<name>C0QPW5_PERMH</name>
<feature type="transmembrane region" description="Helical" evidence="6">
    <location>
        <begin position="6"/>
        <end position="24"/>
    </location>
</feature>
<dbReference type="STRING" id="123214.PERMA_0924"/>
<dbReference type="GO" id="GO:0012505">
    <property type="term" value="C:endomembrane system"/>
    <property type="evidence" value="ECO:0007669"/>
    <property type="project" value="UniProtKB-SubCell"/>
</dbReference>
<dbReference type="KEGG" id="pmx:PERMA_0924"/>
<dbReference type="EMBL" id="CP001230">
    <property type="protein sequence ID" value="ACO03507.1"/>
    <property type="molecule type" value="Genomic_DNA"/>
</dbReference>
<protein>
    <submittedName>
        <fullName evidence="7">YheB</fullName>
    </submittedName>
</protein>
<reference evidence="7 8" key="1">
    <citation type="journal article" date="2009" name="J. Bacteriol.">
        <title>Complete and draft genome sequences of six members of the Aquificales.</title>
        <authorList>
            <person name="Reysenbach A.L."/>
            <person name="Hamamura N."/>
            <person name="Podar M."/>
            <person name="Griffiths E."/>
            <person name="Ferreira S."/>
            <person name="Hochstein R."/>
            <person name="Heidelberg J."/>
            <person name="Johnson J."/>
            <person name="Mead D."/>
            <person name="Pohorille A."/>
            <person name="Sarmiento M."/>
            <person name="Schweighofer K."/>
            <person name="Seshadri R."/>
            <person name="Voytek M.A."/>
        </authorList>
    </citation>
    <scope>NUCLEOTIDE SEQUENCE [LARGE SCALE GENOMIC DNA]</scope>
    <source>
        <strain evidence="8">DSM 14350 / EX-H1</strain>
    </source>
</reference>
<dbReference type="AlphaFoldDB" id="C0QPW5"/>
<dbReference type="Proteomes" id="UP000001366">
    <property type="component" value="Chromosome"/>
</dbReference>
<keyword evidence="4 6" id="KW-1133">Transmembrane helix</keyword>
<dbReference type="OrthoDB" id="9787430at2"/>
<accession>C0QPW5</accession>
<dbReference type="InterPro" id="IPR007383">
    <property type="entry name" value="DUF445"/>
</dbReference>
<proteinExistence type="inferred from homology"/>
<evidence type="ECO:0000256" key="6">
    <source>
        <dbReference type="SAM" id="Phobius"/>
    </source>
</evidence>
<evidence type="ECO:0000256" key="4">
    <source>
        <dbReference type="ARBA" id="ARBA00022989"/>
    </source>
</evidence>
<evidence type="ECO:0000256" key="3">
    <source>
        <dbReference type="ARBA" id="ARBA00022692"/>
    </source>
</evidence>
<keyword evidence="3 6" id="KW-0812">Transmembrane</keyword>
<dbReference type="PANTHER" id="PTHR35791:SF1">
    <property type="entry name" value="UPF0754 MEMBRANE PROTEIN YHEB"/>
    <property type="match status" value="1"/>
</dbReference>
<gene>
    <name evidence="7" type="ordered locus">PERMA_0924</name>
</gene>
<evidence type="ECO:0000256" key="5">
    <source>
        <dbReference type="ARBA" id="ARBA00023136"/>
    </source>
</evidence>
<dbReference type="eggNOG" id="COG4399">
    <property type="taxonomic scope" value="Bacteria"/>
</dbReference>
<evidence type="ECO:0000313" key="7">
    <source>
        <dbReference type="EMBL" id="ACO03507.1"/>
    </source>
</evidence>
<comment type="subcellular location">
    <subcellularLocation>
        <location evidence="1">Endomembrane system</location>
    </subcellularLocation>
</comment>
<sequence>MWIEYLIPPLLGAFIGYVTNYIAIKMLFRPFEEKYIFGFKVPFTPGLIPRRRKEIANSIAETVEEHILPLEKLQKLFEDSNYKERLHQRVELVIDELISNILDDLRKNIKEGISLGKITIKGAVVVTAVDKLLDKAIEKLRLKLKEKLIEKVSGTIEKHIEEELPIMLSQLRIKDMVVETFMEIDIETMEKVVMGFSEKQLKHITYTGAVLGFLIGLIQTTYLLIIN</sequence>
<comment type="similarity">
    <text evidence="2">Belongs to the UPF0754 family.</text>
</comment>
<dbReference type="RefSeq" id="WP_012675746.1">
    <property type="nucleotide sequence ID" value="NC_012440.1"/>
</dbReference>
<evidence type="ECO:0000256" key="2">
    <source>
        <dbReference type="ARBA" id="ARBA00008053"/>
    </source>
</evidence>
<keyword evidence="8" id="KW-1185">Reference proteome</keyword>
<dbReference type="PaxDb" id="123214-PERMA_0924"/>
<dbReference type="HOGENOM" id="CLU_042384_1_1_0"/>
<evidence type="ECO:0000313" key="8">
    <source>
        <dbReference type="Proteomes" id="UP000001366"/>
    </source>
</evidence>
<dbReference type="PANTHER" id="PTHR35791">
    <property type="entry name" value="UPF0754 MEMBRANE PROTEIN YHEB"/>
    <property type="match status" value="1"/>
</dbReference>
<dbReference type="Pfam" id="PF04286">
    <property type="entry name" value="DUF445"/>
    <property type="match status" value="2"/>
</dbReference>
<keyword evidence="5 6" id="KW-0472">Membrane</keyword>
<feature type="transmembrane region" description="Helical" evidence="6">
    <location>
        <begin position="204"/>
        <end position="225"/>
    </location>
</feature>
<organism evidence="7 8">
    <name type="scientific">Persephonella marina (strain DSM 14350 / EX-H1)</name>
    <dbReference type="NCBI Taxonomy" id="123214"/>
    <lineage>
        <taxon>Bacteria</taxon>
        <taxon>Pseudomonadati</taxon>
        <taxon>Aquificota</taxon>
        <taxon>Aquificia</taxon>
        <taxon>Aquificales</taxon>
        <taxon>Hydrogenothermaceae</taxon>
        <taxon>Persephonella</taxon>
    </lineage>
</organism>
<evidence type="ECO:0000256" key="1">
    <source>
        <dbReference type="ARBA" id="ARBA00004308"/>
    </source>
</evidence>